<sequence length="286" mass="32215">LLERGITSREIEQRMNIEKVKEKTINVYGESQIHEDILTHSIILKALQESDTDFLFIASEEAEPVLSDGKFGITIDPVDGSSNVIVNRTVGTIVGIYDEAGRIVCSFYVLYGIYTNLILALNGQVAEFILDTSPYSMTFYHYVFQELKTLPNKEEGGIRCLGGDSMEWSDKCRAYEQVLINHHFKNRYSGSFVGDFHAIITYGGIYSYFPSPKPKIRVYYEWLPLAFIIKTLNGEFLIIGSTEDPNKVKKIEHIEPLTKTNVNKIHDITSGGLLGSAIPVNLFLSL</sequence>
<evidence type="ECO:0000256" key="3">
    <source>
        <dbReference type="ARBA" id="ARBA00023277"/>
    </source>
</evidence>
<comment type="pathway">
    <text evidence="4">Carbohydrate biosynthesis.</text>
</comment>
<dbReference type="EMBL" id="BARW01000482">
    <property type="protein sequence ID" value="GAI65154.1"/>
    <property type="molecule type" value="Genomic_DNA"/>
</dbReference>
<reference evidence="7" key="1">
    <citation type="journal article" date="2014" name="Front. Microbiol.">
        <title>High frequency of phylogenetically diverse reductive dehalogenase-homologous genes in deep subseafloor sedimentary metagenomes.</title>
        <authorList>
            <person name="Kawai M."/>
            <person name="Futagami T."/>
            <person name="Toyoda A."/>
            <person name="Takaki Y."/>
            <person name="Nishi S."/>
            <person name="Hori S."/>
            <person name="Arai W."/>
            <person name="Tsubouchi T."/>
            <person name="Morono Y."/>
            <person name="Uchiyama I."/>
            <person name="Ito T."/>
            <person name="Fujiyama A."/>
            <person name="Inagaki F."/>
            <person name="Takami H."/>
        </authorList>
    </citation>
    <scope>NUCLEOTIDE SEQUENCE</scope>
    <source>
        <strain evidence="7">Expedition CK06-06</strain>
    </source>
</reference>
<evidence type="ECO:0000259" key="6">
    <source>
        <dbReference type="Pfam" id="PF18913"/>
    </source>
</evidence>
<dbReference type="Gene3D" id="3.30.540.10">
    <property type="entry name" value="Fructose-1,6-Bisphosphatase, subunit A, domain 1"/>
    <property type="match status" value="1"/>
</dbReference>
<dbReference type="GO" id="GO:0006002">
    <property type="term" value="P:fructose 6-phosphate metabolic process"/>
    <property type="evidence" value="ECO:0007669"/>
    <property type="project" value="TreeGrafter"/>
</dbReference>
<dbReference type="GO" id="GO:0030388">
    <property type="term" value="P:fructose 1,6-bisphosphate metabolic process"/>
    <property type="evidence" value="ECO:0007669"/>
    <property type="project" value="TreeGrafter"/>
</dbReference>
<dbReference type="Gene3D" id="3.40.190.80">
    <property type="match status" value="1"/>
</dbReference>
<name>X1SBL0_9ZZZZ</name>
<evidence type="ECO:0000256" key="1">
    <source>
        <dbReference type="ARBA" id="ARBA00010941"/>
    </source>
</evidence>
<protein>
    <recommendedName>
        <fullName evidence="8">Fructose-bisphosphatase</fullName>
    </recommendedName>
</protein>
<dbReference type="PANTHER" id="PTHR11556">
    <property type="entry name" value="FRUCTOSE-1,6-BISPHOSPHATASE-RELATED"/>
    <property type="match status" value="1"/>
</dbReference>
<proteinExistence type="inferred from homology"/>
<organism evidence="7">
    <name type="scientific">marine sediment metagenome</name>
    <dbReference type="NCBI Taxonomy" id="412755"/>
    <lineage>
        <taxon>unclassified sequences</taxon>
        <taxon>metagenomes</taxon>
        <taxon>ecological metagenomes</taxon>
    </lineage>
</organism>
<accession>X1SBL0</accession>
<dbReference type="GO" id="GO:0042132">
    <property type="term" value="F:fructose 1,6-bisphosphate 1-phosphatase activity"/>
    <property type="evidence" value="ECO:0007669"/>
    <property type="project" value="TreeGrafter"/>
</dbReference>
<evidence type="ECO:0000259" key="5">
    <source>
        <dbReference type="Pfam" id="PF00316"/>
    </source>
</evidence>
<feature type="non-terminal residue" evidence="7">
    <location>
        <position position="1"/>
    </location>
</feature>
<feature type="domain" description="Fructose-1-6-bisphosphatase class 1 C-terminal" evidence="6">
    <location>
        <begin position="163"/>
        <end position="235"/>
    </location>
</feature>
<comment type="similarity">
    <text evidence="1">Belongs to the FBPase class 1 family.</text>
</comment>
<gene>
    <name evidence="7" type="ORF">S12H4_02101</name>
</gene>
<dbReference type="GO" id="GO:0005986">
    <property type="term" value="P:sucrose biosynthetic process"/>
    <property type="evidence" value="ECO:0007669"/>
    <property type="project" value="TreeGrafter"/>
</dbReference>
<dbReference type="GO" id="GO:0005737">
    <property type="term" value="C:cytoplasm"/>
    <property type="evidence" value="ECO:0007669"/>
    <property type="project" value="TreeGrafter"/>
</dbReference>
<dbReference type="GO" id="GO:0006094">
    <property type="term" value="P:gluconeogenesis"/>
    <property type="evidence" value="ECO:0007669"/>
    <property type="project" value="TreeGrafter"/>
</dbReference>
<evidence type="ECO:0000256" key="2">
    <source>
        <dbReference type="ARBA" id="ARBA00022801"/>
    </source>
</evidence>
<dbReference type="InterPro" id="IPR044015">
    <property type="entry name" value="FBPase_C_dom"/>
</dbReference>
<evidence type="ECO:0000256" key="4">
    <source>
        <dbReference type="ARBA" id="ARBA00024331"/>
    </source>
</evidence>
<feature type="domain" description="Fructose-1-6-bisphosphatase class I N-terminal" evidence="5">
    <location>
        <begin position="25"/>
        <end position="133"/>
    </location>
</feature>
<dbReference type="SUPFAM" id="SSF56655">
    <property type="entry name" value="Carbohydrate phosphatase"/>
    <property type="match status" value="1"/>
</dbReference>
<dbReference type="Pfam" id="PF00316">
    <property type="entry name" value="FBPase"/>
    <property type="match status" value="1"/>
</dbReference>
<dbReference type="InterPro" id="IPR000146">
    <property type="entry name" value="FBPase_class-1"/>
</dbReference>
<dbReference type="AlphaFoldDB" id="X1SBL0"/>
<dbReference type="InterPro" id="IPR033391">
    <property type="entry name" value="FBPase_N"/>
</dbReference>
<evidence type="ECO:0000313" key="7">
    <source>
        <dbReference type="EMBL" id="GAI65154.1"/>
    </source>
</evidence>
<keyword evidence="3" id="KW-0119">Carbohydrate metabolism</keyword>
<comment type="caution">
    <text evidence="7">The sequence shown here is derived from an EMBL/GenBank/DDBJ whole genome shotgun (WGS) entry which is preliminary data.</text>
</comment>
<dbReference type="PANTHER" id="PTHR11556:SF35">
    <property type="entry name" value="SEDOHEPTULOSE-1,7-BISPHOSPHATASE, CHLOROPLASTIC"/>
    <property type="match status" value="1"/>
</dbReference>
<evidence type="ECO:0008006" key="8">
    <source>
        <dbReference type="Google" id="ProtNLM"/>
    </source>
</evidence>
<keyword evidence="2" id="KW-0378">Hydrolase</keyword>
<dbReference type="GO" id="GO:0006000">
    <property type="term" value="P:fructose metabolic process"/>
    <property type="evidence" value="ECO:0007669"/>
    <property type="project" value="TreeGrafter"/>
</dbReference>
<dbReference type="Pfam" id="PF18913">
    <property type="entry name" value="FBPase_C"/>
    <property type="match status" value="1"/>
</dbReference>